<name>A0A6J8DBS6_MYTCO</name>
<evidence type="ECO:0000313" key="1">
    <source>
        <dbReference type="EMBL" id="CAC5406123.1"/>
    </source>
</evidence>
<dbReference type="Proteomes" id="UP000507470">
    <property type="component" value="Unassembled WGS sequence"/>
</dbReference>
<protein>
    <submittedName>
        <fullName evidence="1">Uncharacterized protein</fullName>
    </submittedName>
</protein>
<reference evidence="1 2" key="1">
    <citation type="submission" date="2020-06" db="EMBL/GenBank/DDBJ databases">
        <authorList>
            <person name="Li R."/>
            <person name="Bekaert M."/>
        </authorList>
    </citation>
    <scope>NUCLEOTIDE SEQUENCE [LARGE SCALE GENOMIC DNA]</scope>
    <source>
        <strain evidence="2">wild</strain>
    </source>
</reference>
<keyword evidence="2" id="KW-1185">Reference proteome</keyword>
<dbReference type="EMBL" id="CACVKT020007174">
    <property type="protein sequence ID" value="CAC5406123.1"/>
    <property type="molecule type" value="Genomic_DNA"/>
</dbReference>
<dbReference type="AlphaFoldDB" id="A0A6J8DBS6"/>
<gene>
    <name evidence="1" type="ORF">MCOR_39734</name>
</gene>
<organism evidence="1 2">
    <name type="scientific">Mytilus coruscus</name>
    <name type="common">Sea mussel</name>
    <dbReference type="NCBI Taxonomy" id="42192"/>
    <lineage>
        <taxon>Eukaryota</taxon>
        <taxon>Metazoa</taxon>
        <taxon>Spiralia</taxon>
        <taxon>Lophotrochozoa</taxon>
        <taxon>Mollusca</taxon>
        <taxon>Bivalvia</taxon>
        <taxon>Autobranchia</taxon>
        <taxon>Pteriomorphia</taxon>
        <taxon>Mytilida</taxon>
        <taxon>Mytiloidea</taxon>
        <taxon>Mytilidae</taxon>
        <taxon>Mytilinae</taxon>
        <taxon>Mytilus</taxon>
    </lineage>
</organism>
<proteinExistence type="predicted"/>
<dbReference type="OrthoDB" id="6104566at2759"/>
<evidence type="ECO:0000313" key="2">
    <source>
        <dbReference type="Proteomes" id="UP000507470"/>
    </source>
</evidence>
<sequence>MRSTKDHSYTEDNIKMTSWIKETLHATFVLFTIRKIFTDGSFYVQYTINGNRRICLAYLNCEPGHEIQPCAREYTTDICTSCTNGLVQPDLISSSLKGNHNETNCFAPVSKCDANGKKKYSRSKKTSFCDALRECERGKYLNKTGGCEDCPEGLKKLEKVVDHAEEPSILVSGL</sequence>
<accession>A0A6J8DBS6</accession>